<protein>
    <submittedName>
        <fullName evidence="2">Uncharacterized protein</fullName>
    </submittedName>
</protein>
<name>A0A644UU45_9ZZZZ</name>
<accession>A0A644UU45</accession>
<keyword evidence="1" id="KW-0472">Membrane</keyword>
<dbReference type="EMBL" id="VSSQ01000165">
    <property type="protein sequence ID" value="MPL82588.1"/>
    <property type="molecule type" value="Genomic_DNA"/>
</dbReference>
<evidence type="ECO:0000313" key="2">
    <source>
        <dbReference type="EMBL" id="MPL82588.1"/>
    </source>
</evidence>
<organism evidence="2">
    <name type="scientific">bioreactor metagenome</name>
    <dbReference type="NCBI Taxonomy" id="1076179"/>
    <lineage>
        <taxon>unclassified sequences</taxon>
        <taxon>metagenomes</taxon>
        <taxon>ecological metagenomes</taxon>
    </lineage>
</organism>
<comment type="caution">
    <text evidence="2">The sequence shown here is derived from an EMBL/GenBank/DDBJ whole genome shotgun (WGS) entry which is preliminary data.</text>
</comment>
<sequence length="65" mass="7381">MNHRLNNLFQPLNSLLCGSLILQPLKRVSMDADEKTRPSLMYIVLMIVAVGCIVYGIYGWITGLW</sequence>
<dbReference type="AlphaFoldDB" id="A0A644UU45"/>
<feature type="transmembrane region" description="Helical" evidence="1">
    <location>
        <begin position="40"/>
        <end position="61"/>
    </location>
</feature>
<evidence type="ECO:0000256" key="1">
    <source>
        <dbReference type="SAM" id="Phobius"/>
    </source>
</evidence>
<gene>
    <name evidence="2" type="ORF">SDC9_28533</name>
</gene>
<keyword evidence="1" id="KW-1133">Transmembrane helix</keyword>
<reference evidence="2" key="1">
    <citation type="submission" date="2019-08" db="EMBL/GenBank/DDBJ databases">
        <authorList>
            <person name="Kucharzyk K."/>
            <person name="Murdoch R.W."/>
            <person name="Higgins S."/>
            <person name="Loffler F."/>
        </authorList>
    </citation>
    <scope>NUCLEOTIDE SEQUENCE</scope>
</reference>
<proteinExistence type="predicted"/>
<keyword evidence="1" id="KW-0812">Transmembrane</keyword>